<dbReference type="AlphaFoldDB" id="A0A7D4UDL8"/>
<dbReference type="RefSeq" id="WP_173417267.1">
    <property type="nucleotide sequence ID" value="NZ_CP054139.1"/>
</dbReference>
<dbReference type="Pfam" id="PF03328">
    <property type="entry name" value="HpcH_HpaI"/>
    <property type="match status" value="1"/>
</dbReference>
<dbReference type="KEGG" id="mmab:HQ865_23590"/>
<protein>
    <submittedName>
        <fullName evidence="5">Aldolase</fullName>
    </submittedName>
</protein>
<dbReference type="InterPro" id="IPR050251">
    <property type="entry name" value="HpcH-HpaI_aldolase"/>
</dbReference>
<proteinExistence type="inferred from homology"/>
<dbReference type="PANTHER" id="PTHR30502:SF0">
    <property type="entry name" value="PHOSPHOENOLPYRUVATE CARBOXYLASE FAMILY PROTEIN"/>
    <property type="match status" value="1"/>
</dbReference>
<dbReference type="GO" id="GO:0005737">
    <property type="term" value="C:cytoplasm"/>
    <property type="evidence" value="ECO:0007669"/>
    <property type="project" value="TreeGrafter"/>
</dbReference>
<dbReference type="PANTHER" id="PTHR30502">
    <property type="entry name" value="2-KETO-3-DEOXY-L-RHAMNONATE ALDOLASE"/>
    <property type="match status" value="1"/>
</dbReference>
<keyword evidence="3" id="KW-0456">Lyase</keyword>
<sequence>MKMRESRVLAKLKAGGAASCLKVNLGDGQAAEIAAICGFDCLWIDQEHLAQDWSVLNSQIWAAKSRNVDVMVRVPRGSYSGYVKPLEMDAAGILVPHIMNLEEAKQVVQMTKFHPIGRRAIDGGSADGAFTNMDFQDYLKDSNEQKFVVLQIEDPEVLPDIEAIAALDGVDMLFFGPGDFSQGIGAPGEWNHPRLIEARKLVAEVANKYGKYAATSGGIDSLDSFLEMGYKFVNVGADVVGLSAYCNNLVDRFGKSVAQRVASSAINPGKPY</sequence>
<evidence type="ECO:0000256" key="2">
    <source>
        <dbReference type="ARBA" id="ARBA00022723"/>
    </source>
</evidence>
<dbReference type="InterPro" id="IPR005000">
    <property type="entry name" value="Aldolase/citrate-lyase_domain"/>
</dbReference>
<keyword evidence="6" id="KW-1185">Reference proteome</keyword>
<gene>
    <name evidence="5" type="ORF">HQ865_23590</name>
</gene>
<dbReference type="GO" id="GO:0016832">
    <property type="term" value="F:aldehyde-lyase activity"/>
    <property type="evidence" value="ECO:0007669"/>
    <property type="project" value="TreeGrafter"/>
</dbReference>
<evidence type="ECO:0000256" key="1">
    <source>
        <dbReference type="ARBA" id="ARBA00005568"/>
    </source>
</evidence>
<reference evidence="5 6" key="1">
    <citation type="submission" date="2020-05" db="EMBL/GenBank/DDBJ databases">
        <title>Mucilaginibacter mali sp. nov.</title>
        <authorList>
            <person name="Kim H.S."/>
            <person name="Lee K.C."/>
            <person name="Suh M.K."/>
            <person name="Kim J.-S."/>
            <person name="Han K.-I."/>
            <person name="Eom M.K."/>
            <person name="Shin Y.K."/>
            <person name="Lee J.-S."/>
        </authorList>
    </citation>
    <scope>NUCLEOTIDE SEQUENCE [LARGE SCALE GENOMIC DNA]</scope>
    <source>
        <strain evidence="5 6">G2-14</strain>
    </source>
</reference>
<dbReference type="EMBL" id="CP054139">
    <property type="protein sequence ID" value="QKJ32618.1"/>
    <property type="molecule type" value="Genomic_DNA"/>
</dbReference>
<organism evidence="5 6">
    <name type="scientific">Mucilaginibacter mali</name>
    <dbReference type="NCBI Taxonomy" id="2740462"/>
    <lineage>
        <taxon>Bacteria</taxon>
        <taxon>Pseudomonadati</taxon>
        <taxon>Bacteroidota</taxon>
        <taxon>Sphingobacteriia</taxon>
        <taxon>Sphingobacteriales</taxon>
        <taxon>Sphingobacteriaceae</taxon>
        <taxon>Mucilaginibacter</taxon>
    </lineage>
</organism>
<name>A0A7D4UDL8_9SPHI</name>
<dbReference type="Proteomes" id="UP000505355">
    <property type="component" value="Chromosome"/>
</dbReference>
<evidence type="ECO:0000313" key="6">
    <source>
        <dbReference type="Proteomes" id="UP000505355"/>
    </source>
</evidence>
<dbReference type="GO" id="GO:0046872">
    <property type="term" value="F:metal ion binding"/>
    <property type="evidence" value="ECO:0007669"/>
    <property type="project" value="UniProtKB-KW"/>
</dbReference>
<evidence type="ECO:0000259" key="4">
    <source>
        <dbReference type="Pfam" id="PF03328"/>
    </source>
</evidence>
<dbReference type="InterPro" id="IPR015813">
    <property type="entry name" value="Pyrv/PenolPyrv_kinase-like_dom"/>
</dbReference>
<evidence type="ECO:0000313" key="5">
    <source>
        <dbReference type="EMBL" id="QKJ32618.1"/>
    </source>
</evidence>
<accession>A0A7D4UDL8</accession>
<evidence type="ECO:0000256" key="3">
    <source>
        <dbReference type="ARBA" id="ARBA00023239"/>
    </source>
</evidence>
<keyword evidence="2" id="KW-0479">Metal-binding</keyword>
<comment type="similarity">
    <text evidence="1">Belongs to the HpcH/HpaI aldolase family.</text>
</comment>
<feature type="domain" description="HpcH/HpaI aldolase/citrate lyase" evidence="4">
    <location>
        <begin position="28"/>
        <end position="239"/>
    </location>
</feature>
<dbReference type="SUPFAM" id="SSF51621">
    <property type="entry name" value="Phosphoenolpyruvate/pyruvate domain"/>
    <property type="match status" value="1"/>
</dbReference>
<dbReference type="Gene3D" id="3.20.20.60">
    <property type="entry name" value="Phosphoenolpyruvate-binding domains"/>
    <property type="match status" value="1"/>
</dbReference>
<dbReference type="InterPro" id="IPR040442">
    <property type="entry name" value="Pyrv_kinase-like_dom_sf"/>
</dbReference>